<feature type="domain" description="DNA methylase adenine-specific" evidence="8">
    <location>
        <begin position="155"/>
        <end position="389"/>
    </location>
</feature>
<dbReference type="PANTHER" id="PTHR42933:SF3">
    <property type="entry name" value="TYPE I RESTRICTION ENZYME MJAVIII METHYLASE SUBUNIT"/>
    <property type="match status" value="1"/>
</dbReference>
<evidence type="ECO:0000259" key="8">
    <source>
        <dbReference type="Pfam" id="PF02384"/>
    </source>
</evidence>
<evidence type="ECO:0000313" key="10">
    <source>
        <dbReference type="Proteomes" id="UP000006320"/>
    </source>
</evidence>
<protein>
    <recommendedName>
        <fullName evidence="2">site-specific DNA-methyltransferase (adenine-specific)</fullName>
        <ecNumber evidence="2">2.1.1.72</ecNumber>
    </recommendedName>
</protein>
<dbReference type="InterPro" id="IPR003356">
    <property type="entry name" value="DNA_methylase_A-5"/>
</dbReference>
<keyword evidence="6" id="KW-0680">Restriction system</keyword>
<evidence type="ECO:0000256" key="6">
    <source>
        <dbReference type="ARBA" id="ARBA00022747"/>
    </source>
</evidence>
<comment type="caution">
    <text evidence="9">The sequence shown here is derived from an EMBL/GenBank/DDBJ whole genome shotgun (WGS) entry which is preliminary data.</text>
</comment>
<dbReference type="AlphaFoldDB" id="A0AAV3UT44"/>
<keyword evidence="4" id="KW-0808">Transferase</keyword>
<dbReference type="GO" id="GO:0009007">
    <property type="term" value="F:site-specific DNA-methyltransferase (adenine-specific) activity"/>
    <property type="evidence" value="ECO:0007669"/>
    <property type="project" value="UniProtKB-EC"/>
</dbReference>
<dbReference type="Pfam" id="PF02384">
    <property type="entry name" value="N6_Mtase"/>
    <property type="match status" value="1"/>
</dbReference>
<keyword evidence="3" id="KW-0489">Methyltransferase</keyword>
<evidence type="ECO:0000256" key="4">
    <source>
        <dbReference type="ARBA" id="ARBA00022679"/>
    </source>
</evidence>
<reference evidence="9 10" key="1">
    <citation type="journal article" date="2017" name="Antonie Van Leeuwenhoek">
        <title>Rhizobium rhizosphaerae sp. nov., a novel species isolated from rice rhizosphere.</title>
        <authorList>
            <person name="Zhao J.J."/>
            <person name="Zhang J."/>
            <person name="Zhang R.J."/>
            <person name="Zhang C.W."/>
            <person name="Yin H.Q."/>
            <person name="Zhang X.X."/>
        </authorList>
    </citation>
    <scope>NUCLEOTIDE SEQUENCE [LARGE SCALE GENOMIC DNA]</scope>
    <source>
        <strain evidence="9 10">S18K6</strain>
    </source>
</reference>
<dbReference type="InterPro" id="IPR051537">
    <property type="entry name" value="DNA_Adenine_Mtase"/>
</dbReference>
<evidence type="ECO:0000313" key="9">
    <source>
        <dbReference type="EMBL" id="GAC08252.1"/>
    </source>
</evidence>
<dbReference type="EMBL" id="BAEM01000006">
    <property type="protein sequence ID" value="GAC08252.1"/>
    <property type="molecule type" value="Genomic_DNA"/>
</dbReference>
<gene>
    <name evidence="9" type="ORF">GCHA_0287</name>
</gene>
<dbReference type="GO" id="GO:0008170">
    <property type="term" value="F:N-methyltransferase activity"/>
    <property type="evidence" value="ECO:0007669"/>
    <property type="project" value="InterPro"/>
</dbReference>
<proteinExistence type="inferred from homology"/>
<dbReference type="GO" id="GO:0003677">
    <property type="term" value="F:DNA binding"/>
    <property type="evidence" value="ECO:0007669"/>
    <property type="project" value="InterPro"/>
</dbReference>
<keyword evidence="5" id="KW-0949">S-adenosyl-L-methionine</keyword>
<organism evidence="9 10">
    <name type="scientific">Paraglaciecola chathamensis S18K6</name>
    <dbReference type="NCBI Taxonomy" id="1127672"/>
    <lineage>
        <taxon>Bacteria</taxon>
        <taxon>Pseudomonadati</taxon>
        <taxon>Pseudomonadota</taxon>
        <taxon>Gammaproteobacteria</taxon>
        <taxon>Alteromonadales</taxon>
        <taxon>Alteromonadaceae</taxon>
        <taxon>Paraglaciecola</taxon>
    </lineage>
</organism>
<evidence type="ECO:0000256" key="7">
    <source>
        <dbReference type="ARBA" id="ARBA00047942"/>
    </source>
</evidence>
<evidence type="ECO:0000256" key="5">
    <source>
        <dbReference type="ARBA" id="ARBA00022691"/>
    </source>
</evidence>
<dbReference type="InterPro" id="IPR029063">
    <property type="entry name" value="SAM-dependent_MTases_sf"/>
</dbReference>
<evidence type="ECO:0000256" key="3">
    <source>
        <dbReference type="ARBA" id="ARBA00022603"/>
    </source>
</evidence>
<dbReference type="EC" id="2.1.1.72" evidence="2"/>
<evidence type="ECO:0000256" key="1">
    <source>
        <dbReference type="ARBA" id="ARBA00006594"/>
    </source>
</evidence>
<name>A0AAV3UT44_9ALTE</name>
<dbReference type="Gene3D" id="3.40.50.150">
    <property type="entry name" value="Vaccinia Virus protein VP39"/>
    <property type="match status" value="1"/>
</dbReference>
<comment type="catalytic activity">
    <reaction evidence="7">
        <text>a 2'-deoxyadenosine in DNA + S-adenosyl-L-methionine = an N(6)-methyl-2'-deoxyadenosine in DNA + S-adenosyl-L-homocysteine + H(+)</text>
        <dbReference type="Rhea" id="RHEA:15197"/>
        <dbReference type="Rhea" id="RHEA-COMP:12418"/>
        <dbReference type="Rhea" id="RHEA-COMP:12419"/>
        <dbReference type="ChEBI" id="CHEBI:15378"/>
        <dbReference type="ChEBI" id="CHEBI:57856"/>
        <dbReference type="ChEBI" id="CHEBI:59789"/>
        <dbReference type="ChEBI" id="CHEBI:90615"/>
        <dbReference type="ChEBI" id="CHEBI:90616"/>
        <dbReference type="EC" id="2.1.1.72"/>
    </reaction>
</comment>
<sequence length="424" mass="47070">MENLTKQLWNLIDSSRSSMEVSHILELISYVAFIAKENPDSFKIIVNSGHAKQLDMLIEAGKVLEHIHPAEVCAAPEHYRIDGKIINHVVNVIATITNFDLLASALRELSAQTLGRYSVDSANLNMERLFTALVGTCSKKTLYDGACGLARLSSSLNTEALYLEEKNHSTYVTAYRLLALENKSFTLSNTDSLLESAFEHKQQFDLVIMEPPFSSKFGADVRRQLAESPFIQVPTGNSVSATAGDSLWIQQALSKLNDTGKGYILLPQGFLFRGGYDAKVREYLLEHELLEAVIGLPANVLDSTGIPPVILVLNKNKPAGSPVVFVDASEIGQNNKNRIAISEEDAVLIADLAAGKIADDERYKAVFMPEIRQQNNELSISRYIVKQAEIEELDIAQELKILKRYQADFDKSQQKLNLLLAKHH</sequence>
<dbReference type="GO" id="GO:0032259">
    <property type="term" value="P:methylation"/>
    <property type="evidence" value="ECO:0007669"/>
    <property type="project" value="UniProtKB-KW"/>
</dbReference>
<comment type="similarity">
    <text evidence="1">Belongs to the N(4)/N(6)-methyltransferase family.</text>
</comment>
<accession>A0AAV3UT44</accession>
<evidence type="ECO:0000256" key="2">
    <source>
        <dbReference type="ARBA" id="ARBA00011900"/>
    </source>
</evidence>
<dbReference type="Proteomes" id="UP000006320">
    <property type="component" value="Unassembled WGS sequence"/>
</dbReference>
<dbReference type="PANTHER" id="PTHR42933">
    <property type="entry name" value="SLR6095 PROTEIN"/>
    <property type="match status" value="1"/>
</dbReference>
<dbReference type="RefSeq" id="WP_007984241.1">
    <property type="nucleotide sequence ID" value="NZ_BAEM01000006.1"/>
</dbReference>
<dbReference type="GO" id="GO:0009307">
    <property type="term" value="P:DNA restriction-modification system"/>
    <property type="evidence" value="ECO:0007669"/>
    <property type="project" value="UniProtKB-KW"/>
</dbReference>
<dbReference type="SUPFAM" id="SSF53335">
    <property type="entry name" value="S-adenosyl-L-methionine-dependent methyltransferases"/>
    <property type="match status" value="1"/>
</dbReference>